<dbReference type="NCBIfam" id="TIGR00005">
    <property type="entry name" value="rluA_subfam"/>
    <property type="match status" value="1"/>
</dbReference>
<keyword evidence="3 4" id="KW-0413">Isomerase</keyword>
<dbReference type="InterPro" id="IPR006224">
    <property type="entry name" value="PsdUridine_synth_RluA-like_CS"/>
</dbReference>
<dbReference type="Pfam" id="PF00849">
    <property type="entry name" value="PseudoU_synth_2"/>
    <property type="match status" value="1"/>
</dbReference>
<sequence length="290" mass="33944">MEFTFTLPKETKKQTIKELLEQEWLIPRKVKHFLRTRKNVLLNGEPAMFHQEVFPEDKITLIFEDTDYDKPEIRLGRADWIEPLFEDEHLIIVNKPAGMKTHPNQPDEDDTLLNHLAAYLEKNQEIPFVVHRLDKETSGAILFAKNPVVLPILGRMLEKKEIHRLYEAQINGHLPKPKLTINKPIGRDRHDRRKRIIDERRGQRAITHVTELKQSKQTSWVECILDTGRTHQIRVHLLSIGKPIIGDPLYHPKGSNNQRLMLHAKNLNLIHPFTKEKIHVLATPFLSESY</sequence>
<proteinExistence type="inferred from homology"/>
<protein>
    <recommendedName>
        <fullName evidence="4">Pseudouridine synthase</fullName>
        <ecNumber evidence="4">5.4.99.-</ecNumber>
    </recommendedName>
</protein>
<dbReference type="GeneID" id="63145862"/>
<name>A0A369B224_9ENTE</name>
<dbReference type="PANTHER" id="PTHR21600">
    <property type="entry name" value="MITOCHONDRIAL RNA PSEUDOURIDINE SYNTHASE"/>
    <property type="match status" value="1"/>
</dbReference>
<dbReference type="InterPro" id="IPR050188">
    <property type="entry name" value="RluA_PseudoU_synthase"/>
</dbReference>
<dbReference type="GO" id="GO:0003723">
    <property type="term" value="F:RNA binding"/>
    <property type="evidence" value="ECO:0007669"/>
    <property type="project" value="InterPro"/>
</dbReference>
<dbReference type="SUPFAM" id="SSF55120">
    <property type="entry name" value="Pseudouridine synthase"/>
    <property type="match status" value="1"/>
</dbReference>
<dbReference type="GO" id="GO:0140098">
    <property type="term" value="F:catalytic activity, acting on RNA"/>
    <property type="evidence" value="ECO:0007669"/>
    <property type="project" value="UniProtKB-ARBA"/>
</dbReference>
<dbReference type="OrthoDB" id="9773999at2"/>
<dbReference type="InterPro" id="IPR020103">
    <property type="entry name" value="PsdUridine_synth_cat_dom_sf"/>
</dbReference>
<evidence type="ECO:0000259" key="5">
    <source>
        <dbReference type="Pfam" id="PF00849"/>
    </source>
</evidence>
<evidence type="ECO:0000313" key="7">
    <source>
        <dbReference type="Proteomes" id="UP000288197"/>
    </source>
</evidence>
<accession>A0A369B224</accession>
<dbReference type="EMBL" id="NGJX01000003">
    <property type="protein sequence ID" value="RSU03868.1"/>
    <property type="molecule type" value="Genomic_DNA"/>
</dbReference>
<dbReference type="RefSeq" id="WP_114289071.1">
    <property type="nucleotide sequence ID" value="NZ_NGJX01000003.1"/>
</dbReference>
<dbReference type="GO" id="GO:0009982">
    <property type="term" value="F:pseudouridine synthase activity"/>
    <property type="evidence" value="ECO:0007669"/>
    <property type="project" value="InterPro"/>
</dbReference>
<dbReference type="PROSITE" id="PS01129">
    <property type="entry name" value="PSI_RLU"/>
    <property type="match status" value="1"/>
</dbReference>
<evidence type="ECO:0000256" key="2">
    <source>
        <dbReference type="ARBA" id="ARBA00010876"/>
    </source>
</evidence>
<comment type="similarity">
    <text evidence="2 4">Belongs to the pseudouridine synthase RluA family.</text>
</comment>
<dbReference type="PANTHER" id="PTHR21600:SF44">
    <property type="entry name" value="RIBOSOMAL LARGE SUBUNIT PSEUDOURIDINE SYNTHASE D"/>
    <property type="match status" value="1"/>
</dbReference>
<evidence type="ECO:0000256" key="4">
    <source>
        <dbReference type="RuleBase" id="RU362028"/>
    </source>
</evidence>
<dbReference type="GO" id="GO:0000455">
    <property type="term" value="P:enzyme-directed rRNA pseudouridine synthesis"/>
    <property type="evidence" value="ECO:0007669"/>
    <property type="project" value="TreeGrafter"/>
</dbReference>
<dbReference type="AlphaFoldDB" id="A0A369B224"/>
<dbReference type="Gene3D" id="3.30.2350.10">
    <property type="entry name" value="Pseudouridine synthase"/>
    <property type="match status" value="1"/>
</dbReference>
<evidence type="ECO:0000256" key="1">
    <source>
        <dbReference type="ARBA" id="ARBA00000073"/>
    </source>
</evidence>
<dbReference type="InterPro" id="IPR006225">
    <property type="entry name" value="PsdUridine_synth_RluC/D"/>
</dbReference>
<feature type="domain" description="Pseudouridine synthase RsuA/RluA-like" evidence="5">
    <location>
        <begin position="89"/>
        <end position="238"/>
    </location>
</feature>
<keyword evidence="7" id="KW-1185">Reference proteome</keyword>
<dbReference type="InterPro" id="IPR006145">
    <property type="entry name" value="PsdUridine_synth_RsuA/RluA"/>
</dbReference>
<comment type="catalytic activity">
    <reaction evidence="1 4">
        <text>a uridine in RNA = a pseudouridine in RNA</text>
        <dbReference type="Rhea" id="RHEA:48348"/>
        <dbReference type="Rhea" id="RHEA-COMP:12068"/>
        <dbReference type="Rhea" id="RHEA-COMP:12069"/>
        <dbReference type="ChEBI" id="CHEBI:65314"/>
        <dbReference type="ChEBI" id="CHEBI:65315"/>
    </reaction>
</comment>
<comment type="caution">
    <text evidence="6">The sequence shown here is derived from an EMBL/GenBank/DDBJ whole genome shotgun (WGS) entry which is preliminary data.</text>
</comment>
<reference evidence="6 7" key="1">
    <citation type="submission" date="2017-05" db="EMBL/GenBank/DDBJ databases">
        <title>Vagococcus spp. assemblies.</title>
        <authorList>
            <person name="Gulvik C.A."/>
        </authorList>
    </citation>
    <scope>NUCLEOTIDE SEQUENCE [LARGE SCALE GENOMIC DNA]</scope>
    <source>
        <strain evidence="6 7">NCFB 2497</strain>
    </source>
</reference>
<dbReference type="Proteomes" id="UP000288197">
    <property type="component" value="Unassembled WGS sequence"/>
</dbReference>
<dbReference type="EC" id="5.4.99.-" evidence="4"/>
<comment type="function">
    <text evidence="4">Responsible for synthesis of pseudouridine from uracil.</text>
</comment>
<evidence type="ECO:0000256" key="3">
    <source>
        <dbReference type="ARBA" id="ARBA00023235"/>
    </source>
</evidence>
<evidence type="ECO:0000313" key="6">
    <source>
        <dbReference type="EMBL" id="RSU03868.1"/>
    </source>
</evidence>
<organism evidence="6 7">
    <name type="scientific">Vagococcus fluvialis</name>
    <dbReference type="NCBI Taxonomy" id="2738"/>
    <lineage>
        <taxon>Bacteria</taxon>
        <taxon>Bacillati</taxon>
        <taxon>Bacillota</taxon>
        <taxon>Bacilli</taxon>
        <taxon>Lactobacillales</taxon>
        <taxon>Enterococcaceae</taxon>
        <taxon>Vagococcus</taxon>
    </lineage>
</organism>
<dbReference type="CDD" id="cd02869">
    <property type="entry name" value="PseudoU_synth_RluA_like"/>
    <property type="match status" value="1"/>
</dbReference>
<gene>
    <name evidence="6" type="ORF">CBF32_04130</name>
</gene>